<dbReference type="Proteomes" id="UP000460650">
    <property type="component" value="Unassembled WGS sequence"/>
</dbReference>
<dbReference type="RefSeq" id="WP_061347317.1">
    <property type="nucleotide sequence ID" value="NZ_WBVY01000001.1"/>
</dbReference>
<proteinExistence type="predicted"/>
<evidence type="ECO:0000313" key="1">
    <source>
        <dbReference type="EMBL" id="KAB2658676.1"/>
    </source>
</evidence>
<dbReference type="Pfam" id="PF25212">
    <property type="entry name" value="HVO_A0114"/>
    <property type="match status" value="1"/>
</dbReference>
<dbReference type="SUPFAM" id="SSF46785">
    <property type="entry name" value="Winged helix' DNA-binding domain"/>
    <property type="match status" value="1"/>
</dbReference>
<sequence length="123" mass="13596">MRTLTITTNPNWKSALRAAGQRAKIGVASGEYQGETLNFETPGAFFSHLTERRWLLLNELLGSGTVGVRELARRLGRDVKRVHEDAAALVELGLIEKDERGALYCPFSNIHVDMVMTPSTKVA</sequence>
<dbReference type="Gene3D" id="1.10.10.10">
    <property type="entry name" value="Winged helix-like DNA-binding domain superfamily/Winged helix DNA-binding domain"/>
    <property type="match status" value="1"/>
</dbReference>
<protein>
    <submittedName>
        <fullName evidence="1">Uncharacterized protein</fullName>
    </submittedName>
</protein>
<dbReference type="AlphaFoldDB" id="A0A7V8B3Q7"/>
<dbReference type="InterPro" id="IPR036388">
    <property type="entry name" value="WH-like_DNA-bd_sf"/>
</dbReference>
<name>A0A7V8B3Q7_9HYPH</name>
<dbReference type="InterPro" id="IPR036390">
    <property type="entry name" value="WH_DNA-bd_sf"/>
</dbReference>
<reference evidence="1 2" key="1">
    <citation type="submission" date="2019-09" db="EMBL/GenBank/DDBJ databases">
        <title>Taxonomic organization of the family Brucellaceae based on a phylogenomic approach.</title>
        <authorList>
            <person name="Leclercq S."/>
            <person name="Cloeckaert A."/>
            <person name="Zygmunt M.S."/>
        </authorList>
    </citation>
    <scope>NUCLEOTIDE SEQUENCE [LARGE SCALE GENOMIC DNA]</scope>
    <source>
        <strain evidence="1 2">TA93</strain>
    </source>
</reference>
<comment type="caution">
    <text evidence="1">The sequence shown here is derived from an EMBL/GenBank/DDBJ whole genome shotgun (WGS) entry which is preliminary data.</text>
</comment>
<dbReference type="EMBL" id="WBVY01000001">
    <property type="protein sequence ID" value="KAB2658676.1"/>
    <property type="molecule type" value="Genomic_DNA"/>
</dbReference>
<organism evidence="1 2">
    <name type="scientific">Brucella tritici</name>
    <dbReference type="NCBI Taxonomy" id="94626"/>
    <lineage>
        <taxon>Bacteria</taxon>
        <taxon>Pseudomonadati</taxon>
        <taxon>Pseudomonadota</taxon>
        <taxon>Alphaproteobacteria</taxon>
        <taxon>Hyphomicrobiales</taxon>
        <taxon>Brucellaceae</taxon>
        <taxon>Brucella/Ochrobactrum group</taxon>
        <taxon>Brucella</taxon>
    </lineage>
</organism>
<gene>
    <name evidence="1" type="ORF">F9K94_00265</name>
</gene>
<accession>A0A7V8B3Q7</accession>
<evidence type="ECO:0000313" key="2">
    <source>
        <dbReference type="Proteomes" id="UP000460650"/>
    </source>
</evidence>